<evidence type="ECO:0000313" key="3">
    <source>
        <dbReference type="Proteomes" id="UP001501479"/>
    </source>
</evidence>
<dbReference type="Pfam" id="PF24801">
    <property type="entry name" value="FNIII-A_GpJ"/>
    <property type="match status" value="1"/>
</dbReference>
<dbReference type="NCBIfam" id="NF040662">
    <property type="entry name" value="attach_TipJ_rel"/>
    <property type="match status" value="1"/>
</dbReference>
<protein>
    <recommendedName>
        <fullName evidence="1">Tip attachment protein J HDII-ins2 domain-containing protein</fullName>
    </recommendedName>
</protein>
<evidence type="ECO:0000313" key="2">
    <source>
        <dbReference type="EMBL" id="GAA3721068.1"/>
    </source>
</evidence>
<gene>
    <name evidence="2" type="ORF">GCM10022421_31900</name>
</gene>
<dbReference type="Proteomes" id="UP001501479">
    <property type="component" value="Unassembled WGS sequence"/>
</dbReference>
<reference evidence="3" key="1">
    <citation type="journal article" date="2019" name="Int. J. Syst. Evol. Microbiol.">
        <title>The Global Catalogue of Microorganisms (GCM) 10K type strain sequencing project: providing services to taxonomists for standard genome sequencing and annotation.</title>
        <authorList>
            <consortium name="The Broad Institute Genomics Platform"/>
            <consortium name="The Broad Institute Genome Sequencing Center for Infectious Disease"/>
            <person name="Wu L."/>
            <person name="Ma J."/>
        </authorList>
    </citation>
    <scope>NUCLEOTIDE SEQUENCE [LARGE SCALE GENOMIC DNA]</scope>
    <source>
        <strain evidence="3">JCM 17329</strain>
    </source>
</reference>
<comment type="caution">
    <text evidence="2">The sequence shown here is derived from an EMBL/GenBank/DDBJ whole genome shotgun (WGS) entry which is preliminary data.</text>
</comment>
<dbReference type="RefSeq" id="WP_344965752.1">
    <property type="nucleotide sequence ID" value="NZ_BAABDS010000046.1"/>
</dbReference>
<feature type="domain" description="Tip attachment protein J HDII-ins2" evidence="1">
    <location>
        <begin position="519"/>
        <end position="619"/>
    </location>
</feature>
<proteinExistence type="predicted"/>
<keyword evidence="3" id="KW-1185">Reference proteome</keyword>
<evidence type="ECO:0000259" key="1">
    <source>
        <dbReference type="Pfam" id="PF24801"/>
    </source>
</evidence>
<dbReference type="EMBL" id="BAABDS010000046">
    <property type="protein sequence ID" value="GAA3721068.1"/>
    <property type="molecule type" value="Genomic_DNA"/>
</dbReference>
<name>A0ABP7EMJ7_9GAMM</name>
<organism evidence="2 3">
    <name type="scientific">Oceanisphaera sediminis</name>
    <dbReference type="NCBI Taxonomy" id="981381"/>
    <lineage>
        <taxon>Bacteria</taxon>
        <taxon>Pseudomonadati</taxon>
        <taxon>Pseudomonadota</taxon>
        <taxon>Gammaproteobacteria</taxon>
        <taxon>Aeromonadales</taxon>
        <taxon>Aeromonadaceae</taxon>
        <taxon>Oceanisphaera</taxon>
    </lineage>
</organism>
<sequence length="976" mass="106101">MKPLNATHPLQIYSNVFTSQPDETHAIPHGTLLGEWLTANIPGFDPDNDELTFSLPFDQPVTAPVDCHFVPKKGVVKVLTFGLGSYLLSKMTPKPGGMKTSKRNETQGSEIDLSSASNQAVKYGQPIREAFGRSKIVPDYIVPPRRYFGPDGKTHWIEGLLCVGVGDYDIPASSINVANSPIVGLGGDNYATIYGPGESLAAEPAARWWHTSKEVGPTSTGGSGLALGTVSDATRQAPAGSYLFSGKTITPVSGQTFPTNWETGMYLQIENYRDYQVAGNVLSGDMAGLQVSGGDSVELAGDAIGSRAVTSYTAPTTTNAGTPSVWTAQTAPALSYASEPAQFTVNVGSVTGVVTLNSDYLDEPALIDDINDQLTQTALSGLVSVSAGLMITELPNYAARKITVTGISGAVRVFGSVSQANQNTVIGTARVEAEPAKLTLAGFDYSGSSVRLSINKAGETFVITGVSANLLTVDRVDGLGASTWLGWTTGFTTSSTSLQLDPDTIEGGWVGTFAATPGDELCDRLEFDVFMPQGLIRYDSDGDPHEMPVHVYFRYREGPNDSWKQVSKPFRAQTRDQFGITFSVDLPTPKRVKECQMRRRFAERNKQNIQDKLEWFGLRARMVRKIDTYPDLTTLAFRLDGKSTSAESESQINVIATRKLNGVATRSIGEAVNYIARNTDMDTAAIDALSADWDQRGDYFDFAFNKATTVKAALDTALMAGYAEPTVKSGLISAVRDTKRDPVMLHAYQHTYSAQNTTSEIITQIDMPDQNEVEGLDVEYLDETSWRVETLRCELPGSTGARIEKIECEGITSRTKVYQWGMRQLMSRLLDNVQYSTKTELDARNSEYGDYVNFVQEIPEWSQSAVVESVSGLHVRSTEPLAWVAGEQHVIALQRVDGTMSEVRDATRVDEFTAAIDTPFEMTAIPQETALFFGIKSRFANPAIVRDVRPSGGETSISAIAYSELKYQYDDALPPA</sequence>
<accession>A0ABP7EMJ7</accession>
<dbReference type="InterPro" id="IPR055385">
    <property type="entry name" value="GpJ_HDII-ins2"/>
</dbReference>